<evidence type="ECO:0000256" key="5">
    <source>
        <dbReference type="ARBA" id="ARBA00018543"/>
    </source>
</evidence>
<comment type="similarity">
    <text evidence="2 12">Belongs to the class-III pyridoxal-phosphate-dependent aminotransferase family.</text>
</comment>
<dbReference type="Proteomes" id="UP001378960">
    <property type="component" value="Unassembled WGS sequence"/>
</dbReference>
<sequence>MSISETYFPTEPSAPEIKTAIPGPVSKAKLEELSTVYDTKAAYFVTDYYNSIGNYICDADGNKLLDSYCQISSIALGYNNPELLKTAHSDEMAVALCNRPALACFPSTDYYDILKKGLLSVAPKGLDKVCTAHTGSDANEMAFKAALMFQANKKRGNKPFTEEELTSVMENQLPGTSDMVILSFEKAFHGRLFGSLSTTRSKAIHKLDIPAFDWPKAPFPALKYPLDQFEAENKAEEERCLKALEETIKNYPSKVAAVIVEPVQSEGGDNHASPAFFQGIREITKRLDVIMIIDEVQTGGGGSGKMWLHEHYDVVPDIMTFSKKMQNAGFFFSEAGLAGDQPFRQFNTWCGDPSKALIAKTIIEQIKEKDLLTNAKETGDYLYSKLEAISTKYSGKMLNLRGKGRGFFIAFDLPTTALRNQLLAECKVLGLNIGGCGDMGVRLRPALVFGKKHVDILASIVDEAFGKI</sequence>
<comment type="catalytic activity">
    <reaction evidence="11">
        <text>4-aminobutanoate + 2-oxoglutarate = succinate semialdehyde + L-glutamate</text>
        <dbReference type="Rhea" id="RHEA:23352"/>
        <dbReference type="ChEBI" id="CHEBI:16810"/>
        <dbReference type="ChEBI" id="CHEBI:29985"/>
        <dbReference type="ChEBI" id="CHEBI:57706"/>
        <dbReference type="ChEBI" id="CHEBI:59888"/>
        <dbReference type="EC" id="2.6.1.19"/>
    </reaction>
</comment>
<comment type="cofactor">
    <cofactor evidence="1">
        <name>pyridoxal 5'-phosphate</name>
        <dbReference type="ChEBI" id="CHEBI:597326"/>
    </cofactor>
</comment>
<evidence type="ECO:0000313" key="14">
    <source>
        <dbReference type="Proteomes" id="UP001378960"/>
    </source>
</evidence>
<accession>A0AAV5QZI6</accession>
<keyword evidence="7" id="KW-0808">Transferase</keyword>
<evidence type="ECO:0000256" key="12">
    <source>
        <dbReference type="RuleBase" id="RU003560"/>
    </source>
</evidence>
<evidence type="ECO:0000313" key="13">
    <source>
        <dbReference type="EMBL" id="GMM44590.1"/>
    </source>
</evidence>
<reference evidence="13 14" key="1">
    <citation type="journal article" date="2023" name="Elife">
        <title>Identification of key yeast species and microbe-microbe interactions impacting larval growth of Drosophila in the wild.</title>
        <authorList>
            <person name="Mure A."/>
            <person name="Sugiura Y."/>
            <person name="Maeda R."/>
            <person name="Honda K."/>
            <person name="Sakurai N."/>
            <person name="Takahashi Y."/>
            <person name="Watada M."/>
            <person name="Katoh T."/>
            <person name="Gotoh A."/>
            <person name="Gotoh Y."/>
            <person name="Taniguchi I."/>
            <person name="Nakamura K."/>
            <person name="Hayashi T."/>
            <person name="Katayama T."/>
            <person name="Uemura T."/>
            <person name="Hattori Y."/>
        </authorList>
    </citation>
    <scope>NUCLEOTIDE SEQUENCE [LARGE SCALE GENOMIC DNA]</scope>
    <source>
        <strain evidence="13 14">PK-24</strain>
    </source>
</reference>
<dbReference type="InterPro" id="IPR015424">
    <property type="entry name" value="PyrdxlP-dep_Trfase"/>
</dbReference>
<dbReference type="GO" id="GO:0009450">
    <property type="term" value="P:gamma-aminobutyric acid catabolic process"/>
    <property type="evidence" value="ECO:0007669"/>
    <property type="project" value="TreeGrafter"/>
</dbReference>
<comment type="caution">
    <text evidence="13">The sequence shown here is derived from an EMBL/GenBank/DDBJ whole genome shotgun (WGS) entry which is preliminary data.</text>
</comment>
<dbReference type="EC" id="2.6.1.19" evidence="4"/>
<comment type="subunit">
    <text evidence="3">Homodimer and homotetramer.</text>
</comment>
<name>A0AAV5QZI6_PICKL</name>
<dbReference type="Gene3D" id="3.40.640.10">
    <property type="entry name" value="Type I PLP-dependent aspartate aminotransferase-like (Major domain)"/>
    <property type="match status" value="1"/>
</dbReference>
<dbReference type="InterPro" id="IPR015422">
    <property type="entry name" value="PyrdxlP-dep_Trfase_small"/>
</dbReference>
<dbReference type="GO" id="GO:0005739">
    <property type="term" value="C:mitochondrion"/>
    <property type="evidence" value="ECO:0007669"/>
    <property type="project" value="TreeGrafter"/>
</dbReference>
<dbReference type="GO" id="GO:0030170">
    <property type="term" value="F:pyridoxal phosphate binding"/>
    <property type="evidence" value="ECO:0007669"/>
    <property type="project" value="InterPro"/>
</dbReference>
<evidence type="ECO:0000256" key="10">
    <source>
        <dbReference type="ARBA" id="ARBA00031787"/>
    </source>
</evidence>
<dbReference type="EMBL" id="BTGB01000001">
    <property type="protein sequence ID" value="GMM44590.1"/>
    <property type="molecule type" value="Genomic_DNA"/>
</dbReference>
<dbReference type="Pfam" id="PF00202">
    <property type="entry name" value="Aminotran_3"/>
    <property type="match status" value="1"/>
</dbReference>
<gene>
    <name evidence="13" type="ORF">DAPK24_011650</name>
</gene>
<dbReference type="PIRSF" id="PIRSF000521">
    <property type="entry name" value="Transaminase_4ab_Lys_Orn"/>
    <property type="match status" value="1"/>
</dbReference>
<evidence type="ECO:0000256" key="6">
    <source>
        <dbReference type="ARBA" id="ARBA00022576"/>
    </source>
</evidence>
<proteinExistence type="inferred from homology"/>
<dbReference type="NCBIfam" id="TIGR00699">
    <property type="entry name" value="GABAtrns_euk"/>
    <property type="match status" value="1"/>
</dbReference>
<keyword evidence="14" id="KW-1185">Reference proteome</keyword>
<dbReference type="CDD" id="cd00610">
    <property type="entry name" value="OAT_like"/>
    <property type="match status" value="1"/>
</dbReference>
<keyword evidence="8 12" id="KW-0663">Pyridoxal phosphate</keyword>
<evidence type="ECO:0000256" key="1">
    <source>
        <dbReference type="ARBA" id="ARBA00001933"/>
    </source>
</evidence>
<protein>
    <recommendedName>
        <fullName evidence="5">4-aminobutyrate aminotransferase</fullName>
        <ecNumber evidence="4">2.6.1.19</ecNumber>
    </recommendedName>
    <alternativeName>
        <fullName evidence="10">GABA aminotransferase</fullName>
    </alternativeName>
    <alternativeName>
        <fullName evidence="9">Gamma-amino-N-butyrate transaminase</fullName>
    </alternativeName>
</protein>
<dbReference type="PANTHER" id="PTHR43206">
    <property type="entry name" value="AMINOTRANSFERASE"/>
    <property type="match status" value="1"/>
</dbReference>
<dbReference type="GO" id="GO:0034386">
    <property type="term" value="F:4-aminobutyrate:2-oxoglutarate transaminase activity"/>
    <property type="evidence" value="ECO:0007669"/>
    <property type="project" value="UniProtKB-EC"/>
</dbReference>
<dbReference type="InterPro" id="IPR005814">
    <property type="entry name" value="Aminotrans_3"/>
</dbReference>
<organism evidence="13 14">
    <name type="scientific">Pichia kluyveri</name>
    <name type="common">Yeast</name>
    <dbReference type="NCBI Taxonomy" id="36015"/>
    <lineage>
        <taxon>Eukaryota</taxon>
        <taxon>Fungi</taxon>
        <taxon>Dikarya</taxon>
        <taxon>Ascomycota</taxon>
        <taxon>Saccharomycotina</taxon>
        <taxon>Pichiomycetes</taxon>
        <taxon>Pichiales</taxon>
        <taxon>Pichiaceae</taxon>
        <taxon>Pichia</taxon>
    </lineage>
</organism>
<dbReference type="Gene3D" id="3.90.1150.10">
    <property type="entry name" value="Aspartate Aminotransferase, domain 1"/>
    <property type="match status" value="1"/>
</dbReference>
<dbReference type="FunFam" id="3.40.640.10:FF:000029">
    <property type="entry name" value="4-aminobutyrate aminotransferase, mitochondrial"/>
    <property type="match status" value="1"/>
</dbReference>
<dbReference type="SUPFAM" id="SSF53383">
    <property type="entry name" value="PLP-dependent transferases"/>
    <property type="match status" value="1"/>
</dbReference>
<evidence type="ECO:0000256" key="4">
    <source>
        <dbReference type="ARBA" id="ARBA00012912"/>
    </source>
</evidence>
<evidence type="ECO:0000256" key="7">
    <source>
        <dbReference type="ARBA" id="ARBA00022679"/>
    </source>
</evidence>
<keyword evidence="6" id="KW-0032">Aminotransferase</keyword>
<evidence type="ECO:0000256" key="3">
    <source>
        <dbReference type="ARBA" id="ARBA00011839"/>
    </source>
</evidence>
<dbReference type="AlphaFoldDB" id="A0AAV5QZI6"/>
<dbReference type="InterPro" id="IPR004631">
    <property type="entry name" value="4NH2But_aminotransferase_euk"/>
</dbReference>
<evidence type="ECO:0000256" key="2">
    <source>
        <dbReference type="ARBA" id="ARBA00008954"/>
    </source>
</evidence>
<evidence type="ECO:0000256" key="11">
    <source>
        <dbReference type="ARBA" id="ARBA00048021"/>
    </source>
</evidence>
<dbReference type="PANTHER" id="PTHR43206:SF1">
    <property type="entry name" value="4-AMINOBUTYRATE AMINOTRANSFERASE, MITOCHONDRIAL"/>
    <property type="match status" value="1"/>
</dbReference>
<evidence type="ECO:0000256" key="9">
    <source>
        <dbReference type="ARBA" id="ARBA00030204"/>
    </source>
</evidence>
<evidence type="ECO:0000256" key="8">
    <source>
        <dbReference type="ARBA" id="ARBA00022898"/>
    </source>
</evidence>
<dbReference type="InterPro" id="IPR015421">
    <property type="entry name" value="PyrdxlP-dep_Trfase_major"/>
</dbReference>